<keyword evidence="3" id="KW-0238">DNA-binding</keyword>
<protein>
    <submittedName>
        <fullName evidence="7">LysR family transcriptional regulator</fullName>
    </submittedName>
</protein>
<evidence type="ECO:0000256" key="2">
    <source>
        <dbReference type="ARBA" id="ARBA00023015"/>
    </source>
</evidence>
<dbReference type="InterPro" id="IPR005119">
    <property type="entry name" value="LysR_subst-bd"/>
</dbReference>
<dbReference type="InterPro" id="IPR000847">
    <property type="entry name" value="LysR_HTH_N"/>
</dbReference>
<dbReference type="SUPFAM" id="SSF53850">
    <property type="entry name" value="Periplasmic binding protein-like II"/>
    <property type="match status" value="1"/>
</dbReference>
<proteinExistence type="inferred from homology"/>
<dbReference type="PANTHER" id="PTHR30346">
    <property type="entry name" value="TRANSCRIPTIONAL DUAL REGULATOR HCAR-RELATED"/>
    <property type="match status" value="1"/>
</dbReference>
<dbReference type="Pfam" id="PF03466">
    <property type="entry name" value="LysR_substrate"/>
    <property type="match status" value="1"/>
</dbReference>
<feature type="region of interest" description="Disordered" evidence="5">
    <location>
        <begin position="298"/>
        <end position="320"/>
    </location>
</feature>
<dbReference type="Pfam" id="PF00126">
    <property type="entry name" value="HTH_1"/>
    <property type="match status" value="1"/>
</dbReference>
<dbReference type="PANTHER" id="PTHR30346:SF0">
    <property type="entry name" value="HCA OPERON TRANSCRIPTIONAL ACTIVATOR HCAR"/>
    <property type="match status" value="1"/>
</dbReference>
<evidence type="ECO:0000259" key="6">
    <source>
        <dbReference type="PROSITE" id="PS50931"/>
    </source>
</evidence>
<dbReference type="RefSeq" id="WP_088149623.1">
    <property type="nucleotide sequence ID" value="NZ_NHON01000004.1"/>
</dbReference>
<dbReference type="InterPro" id="IPR036390">
    <property type="entry name" value="WH_DNA-bd_sf"/>
</dbReference>
<sequence length="320" mass="35034">MFDLNQLRCFVAVAEELHFGRAAARLNMTQPPLSRQVQILERILDVALFERTSRSVRLTPAGQSFLAEARRILKQAEGAALLARRVAAGQAGAIGIGFTATSAYSFLPDLVSACRRQLPDVTLVLREMVSGDQVESLASGQIDAGLLRPPVVQAGTANFRVAEERLMAAVPADHPLAAAPRLSLRDFAAAPFIMYAPHEARYFHDLVIELFARSGLLPDYVQHLSQIHSILALVRSGLGLSIVPEAALQLQIRGVVLRPLDLSTPRSAELYIAWRQDNDNPLLPLVLDIARDVAEQHRPTDASDASIDPAIELERHQSDR</sequence>
<evidence type="ECO:0000256" key="1">
    <source>
        <dbReference type="ARBA" id="ARBA00009437"/>
    </source>
</evidence>
<organism evidence="7 8">
    <name type="scientific">Inquilinus limosus</name>
    <dbReference type="NCBI Taxonomy" id="171674"/>
    <lineage>
        <taxon>Bacteria</taxon>
        <taxon>Pseudomonadati</taxon>
        <taxon>Pseudomonadota</taxon>
        <taxon>Alphaproteobacteria</taxon>
        <taxon>Rhodospirillales</taxon>
        <taxon>Rhodospirillaceae</taxon>
        <taxon>Inquilinus</taxon>
    </lineage>
</organism>
<dbReference type="InterPro" id="IPR036388">
    <property type="entry name" value="WH-like_DNA-bd_sf"/>
</dbReference>
<dbReference type="SUPFAM" id="SSF46785">
    <property type="entry name" value="Winged helix' DNA-binding domain"/>
    <property type="match status" value="1"/>
</dbReference>
<dbReference type="PROSITE" id="PS50931">
    <property type="entry name" value="HTH_LYSR"/>
    <property type="match status" value="1"/>
</dbReference>
<comment type="caution">
    <text evidence="7">The sequence shown here is derived from an EMBL/GenBank/DDBJ whole genome shotgun (WGS) entry which is preliminary data.</text>
</comment>
<dbReference type="Proteomes" id="UP000196655">
    <property type="component" value="Unassembled WGS sequence"/>
</dbReference>
<keyword evidence="8" id="KW-1185">Reference proteome</keyword>
<keyword evidence="4" id="KW-0804">Transcription</keyword>
<dbReference type="CDD" id="cd08447">
    <property type="entry name" value="PBP2_LTTR_aromatics_like_1"/>
    <property type="match status" value="1"/>
</dbReference>
<dbReference type="FunFam" id="1.10.10.10:FF:000001">
    <property type="entry name" value="LysR family transcriptional regulator"/>
    <property type="match status" value="1"/>
</dbReference>
<dbReference type="STRING" id="1122125.GCA_000423185_04377"/>
<keyword evidence="2" id="KW-0805">Transcription regulation</keyword>
<evidence type="ECO:0000256" key="4">
    <source>
        <dbReference type="ARBA" id="ARBA00023163"/>
    </source>
</evidence>
<name>A0A211ZTI4_9PROT</name>
<dbReference type="GO" id="GO:0003700">
    <property type="term" value="F:DNA-binding transcription factor activity"/>
    <property type="evidence" value="ECO:0007669"/>
    <property type="project" value="InterPro"/>
</dbReference>
<accession>A0A211ZTI4</accession>
<gene>
    <name evidence="7" type="ORF">BWR60_03505</name>
</gene>
<comment type="similarity">
    <text evidence="1">Belongs to the LysR transcriptional regulatory family.</text>
</comment>
<dbReference type="AlphaFoldDB" id="A0A211ZTI4"/>
<dbReference type="GO" id="GO:0003677">
    <property type="term" value="F:DNA binding"/>
    <property type="evidence" value="ECO:0007669"/>
    <property type="project" value="UniProtKB-KW"/>
</dbReference>
<feature type="domain" description="HTH lysR-type" evidence="6">
    <location>
        <begin position="2"/>
        <end position="59"/>
    </location>
</feature>
<dbReference type="PRINTS" id="PR00039">
    <property type="entry name" value="HTHLYSR"/>
</dbReference>
<evidence type="ECO:0000256" key="3">
    <source>
        <dbReference type="ARBA" id="ARBA00023125"/>
    </source>
</evidence>
<dbReference type="EMBL" id="NHON01000004">
    <property type="protein sequence ID" value="OWJ68486.1"/>
    <property type="molecule type" value="Genomic_DNA"/>
</dbReference>
<evidence type="ECO:0000313" key="7">
    <source>
        <dbReference type="EMBL" id="OWJ68486.1"/>
    </source>
</evidence>
<dbReference type="Gene3D" id="1.10.10.10">
    <property type="entry name" value="Winged helix-like DNA-binding domain superfamily/Winged helix DNA-binding domain"/>
    <property type="match status" value="1"/>
</dbReference>
<dbReference type="OrthoDB" id="9811588at2"/>
<reference evidence="8" key="1">
    <citation type="submission" date="2017-05" db="EMBL/GenBank/DDBJ databases">
        <authorList>
            <person name="Macchi M."/>
            <person name="Festa S."/>
            <person name="Coppotelli B.M."/>
            <person name="Morelli I.S."/>
        </authorList>
    </citation>
    <scope>NUCLEOTIDE SEQUENCE [LARGE SCALE GENOMIC DNA]</scope>
    <source>
        <strain evidence="8">I</strain>
    </source>
</reference>
<dbReference type="Gene3D" id="3.40.190.10">
    <property type="entry name" value="Periplasmic binding protein-like II"/>
    <property type="match status" value="2"/>
</dbReference>
<evidence type="ECO:0000256" key="5">
    <source>
        <dbReference type="SAM" id="MobiDB-lite"/>
    </source>
</evidence>
<evidence type="ECO:0000313" key="8">
    <source>
        <dbReference type="Proteomes" id="UP000196655"/>
    </source>
</evidence>
<dbReference type="GO" id="GO:0032993">
    <property type="term" value="C:protein-DNA complex"/>
    <property type="evidence" value="ECO:0007669"/>
    <property type="project" value="TreeGrafter"/>
</dbReference>